<dbReference type="InterPro" id="IPR025285">
    <property type="entry name" value="DUF4145"/>
</dbReference>
<sequence length="1121" mass="125790">MGNFAFIKTEWPEIHRDCAQAESYMASDPRSACFYARRAVELLVRHLYELIPLPAPYKTDLAALTNDAQFTATVGSGIQQKLNLLRQVGNTAVHDSRPIPARTAVDVLRQLYDVIIWAAFNYSTLPESVPTGSQFDPALAAKSAPLTHDQVLDLARKFKEQDEALARERAASEAREAAYEEENARLREQVRQAQAAKTAVDTHDYSEAETRDLFIDVLLREAGWTLSEKRDREYPVSGLPGGGRGFIDYVLWGSDGLPLAVVEAKRTRKSAVAGQEQAKQYADALERETDRRPVIFYTNGYEHWLWDDAAGYPPREVRGFYTRDELELLIQRRAMRRSLSDFPVSSEIAGRFYQTRAIRAINDVFDKKQREALLVMATGTGKTRTVISLVDQLSKAGWVKRVLFLADRTALVAQAANAFREHLPSAPLVKLTEDKSGEGRVFFSTYPTMLNLINAVDEASGRKFGPGFFDLVVIDEAHRSVFAKYRAIFEYFDSLLVGLTATPKDEVDHNTYRLFNLEDGVPTDAYSLEEAISHVPPYLVPPRGVSVGTKFLRQGIKYSDLSSDEKDQWDALDWGEDDTPDEVGAQELNRFLFNEDTADKVLATLMSEAHKVAGGDRLGKTIIFAKNQKHAEFIEKRFNAGWPEYGGRFARVITHEVSRAQDLIDDFSIKDKAPHIAISVDMLDTGIDVPEVMNLVFFKTVFSKSKFWQMIGRGTRLCPGLYGPGQDKENFYVFDFCSNLEYFQQDLPTVEGSSQKSLSQRIFEQRVGLVTALDERGTDAKLRASAAWSLFEYVSGMSVDNVLVRPHRRAVERFADQGAWDRLDADAAREAFSLAGLPSAAKDPDEQAKRFDLLILKRQLAQLEGDAATAERTREAVQDIAGALLSKLTIPSVVEQKELLEAVATEEWWVDVTLELLERVRLRVRGLVQFVERTGQHPVYTDFEDTLGERADVELSAVTPGTNFERFRAKASAYLRKHEDHVALQKLRRNKQLTAADLESLERMLVAAGGEEPDIQRASDEPGGLGVFIRSLVGLDREAVAETFRQFLDGSRYSVDQMRFIQLMVDELTSNGVMAPSRLFESPYTDRAPHGPDMVFSGPDLTIIVDILHDVRNRAEATGVA</sequence>
<accession>A0ABP8WIS0</accession>
<gene>
    <name evidence="3" type="ORF">GCM10025781_04280</name>
</gene>
<keyword evidence="3" id="KW-0378">Hydrolase</keyword>
<organism evidence="3 4">
    <name type="scientific">Kocuria gwangalliensis</name>
    <dbReference type="NCBI Taxonomy" id="501592"/>
    <lineage>
        <taxon>Bacteria</taxon>
        <taxon>Bacillati</taxon>
        <taxon>Actinomycetota</taxon>
        <taxon>Actinomycetes</taxon>
        <taxon>Micrococcales</taxon>
        <taxon>Micrococcaceae</taxon>
        <taxon>Kocuria</taxon>
    </lineage>
</organism>
<keyword evidence="1" id="KW-0175">Coiled coil</keyword>
<feature type="coiled-coil region" evidence="1">
    <location>
        <begin position="169"/>
        <end position="199"/>
    </location>
</feature>
<dbReference type="CDD" id="cd18799">
    <property type="entry name" value="SF2_C_EcoAI-like"/>
    <property type="match status" value="1"/>
</dbReference>
<proteinExistence type="predicted"/>
<dbReference type="RefSeq" id="WP_345310405.1">
    <property type="nucleotide sequence ID" value="NZ_BAABLN010000003.1"/>
</dbReference>
<name>A0ABP8WIS0_9MICC</name>
<dbReference type="InterPro" id="IPR001650">
    <property type="entry name" value="Helicase_C-like"/>
</dbReference>
<dbReference type="Pfam" id="PF13643">
    <property type="entry name" value="DUF4145"/>
    <property type="match status" value="1"/>
</dbReference>
<evidence type="ECO:0000259" key="2">
    <source>
        <dbReference type="PROSITE" id="PS51192"/>
    </source>
</evidence>
<dbReference type="Gene3D" id="3.90.1570.30">
    <property type="match status" value="1"/>
</dbReference>
<dbReference type="GO" id="GO:0004386">
    <property type="term" value="F:helicase activity"/>
    <property type="evidence" value="ECO:0007669"/>
    <property type="project" value="UniProtKB-KW"/>
</dbReference>
<dbReference type="PANTHER" id="PTHR47396">
    <property type="entry name" value="TYPE I RESTRICTION ENZYME ECOKI R PROTEIN"/>
    <property type="match status" value="1"/>
</dbReference>
<feature type="domain" description="Helicase ATP-binding" evidence="2">
    <location>
        <begin position="363"/>
        <end position="521"/>
    </location>
</feature>
<protein>
    <submittedName>
        <fullName evidence="3">DEAD/DEAH box helicase family protein</fullName>
    </submittedName>
</protein>
<dbReference type="SMART" id="SM00487">
    <property type="entry name" value="DEXDc"/>
    <property type="match status" value="1"/>
</dbReference>
<dbReference type="CDD" id="cd18032">
    <property type="entry name" value="DEXHc_RE_I_III_res"/>
    <property type="match status" value="1"/>
</dbReference>
<dbReference type="PROSITE" id="PS51192">
    <property type="entry name" value="HELICASE_ATP_BIND_1"/>
    <property type="match status" value="1"/>
</dbReference>
<dbReference type="Gene3D" id="3.40.50.300">
    <property type="entry name" value="P-loop containing nucleotide triphosphate hydrolases"/>
    <property type="match status" value="2"/>
</dbReference>
<dbReference type="InterPro" id="IPR013670">
    <property type="entry name" value="EcoEI_R_C_dom"/>
</dbReference>
<dbReference type="SUPFAM" id="SSF52540">
    <property type="entry name" value="P-loop containing nucleoside triphosphate hydrolases"/>
    <property type="match status" value="1"/>
</dbReference>
<evidence type="ECO:0000313" key="3">
    <source>
        <dbReference type="EMBL" id="GAA4690576.1"/>
    </source>
</evidence>
<dbReference type="Pfam" id="PF00271">
    <property type="entry name" value="Helicase_C"/>
    <property type="match status" value="1"/>
</dbReference>
<keyword evidence="3" id="KW-0547">Nucleotide-binding</keyword>
<evidence type="ECO:0000313" key="4">
    <source>
        <dbReference type="Proteomes" id="UP001501446"/>
    </source>
</evidence>
<keyword evidence="3" id="KW-0067">ATP-binding</keyword>
<dbReference type="EMBL" id="BAABLN010000003">
    <property type="protein sequence ID" value="GAA4690576.1"/>
    <property type="molecule type" value="Genomic_DNA"/>
</dbReference>
<keyword evidence="4" id="KW-1185">Reference proteome</keyword>
<dbReference type="InterPro" id="IPR050742">
    <property type="entry name" value="Helicase_Restrict-Modif_Enz"/>
</dbReference>
<reference evidence="4" key="1">
    <citation type="journal article" date="2019" name="Int. J. Syst. Evol. Microbiol.">
        <title>The Global Catalogue of Microorganisms (GCM) 10K type strain sequencing project: providing services to taxonomists for standard genome sequencing and annotation.</title>
        <authorList>
            <consortium name="The Broad Institute Genomics Platform"/>
            <consortium name="The Broad Institute Genome Sequencing Center for Infectious Disease"/>
            <person name="Wu L."/>
            <person name="Ma J."/>
        </authorList>
    </citation>
    <scope>NUCLEOTIDE SEQUENCE [LARGE SCALE GENOMIC DNA]</scope>
    <source>
        <strain evidence="4">JCM 18958</strain>
    </source>
</reference>
<feature type="coiled-coil region" evidence="1">
    <location>
        <begin position="853"/>
        <end position="880"/>
    </location>
</feature>
<dbReference type="InterPro" id="IPR006935">
    <property type="entry name" value="Helicase/UvrB_N"/>
</dbReference>
<keyword evidence="3" id="KW-0347">Helicase</keyword>
<dbReference type="PANTHER" id="PTHR47396:SF1">
    <property type="entry name" value="ATP-DEPENDENT HELICASE IRC3-RELATED"/>
    <property type="match status" value="1"/>
</dbReference>
<dbReference type="Pfam" id="PF04851">
    <property type="entry name" value="ResIII"/>
    <property type="match status" value="1"/>
</dbReference>
<evidence type="ECO:0000256" key="1">
    <source>
        <dbReference type="SAM" id="Coils"/>
    </source>
</evidence>
<dbReference type="Proteomes" id="UP001501446">
    <property type="component" value="Unassembled WGS sequence"/>
</dbReference>
<dbReference type="Pfam" id="PF08463">
    <property type="entry name" value="EcoEI_R_C"/>
    <property type="match status" value="1"/>
</dbReference>
<dbReference type="InterPro" id="IPR027417">
    <property type="entry name" value="P-loop_NTPase"/>
</dbReference>
<dbReference type="InterPro" id="IPR014001">
    <property type="entry name" value="Helicase_ATP-bd"/>
</dbReference>
<comment type="caution">
    <text evidence="3">The sequence shown here is derived from an EMBL/GenBank/DDBJ whole genome shotgun (WGS) entry which is preliminary data.</text>
</comment>